<feature type="transmembrane region" description="Helical" evidence="1">
    <location>
        <begin position="37"/>
        <end position="56"/>
    </location>
</feature>
<protein>
    <submittedName>
        <fullName evidence="2">Uncharacterized protein</fullName>
    </submittedName>
</protein>
<accession>A0AAP0M4D8</accession>
<keyword evidence="1" id="KW-1133">Transmembrane helix</keyword>
<keyword evidence="1" id="KW-0472">Membrane</keyword>
<keyword evidence="3" id="KW-1185">Reference proteome</keyword>
<evidence type="ECO:0000256" key="1">
    <source>
        <dbReference type="SAM" id="Phobius"/>
    </source>
</evidence>
<dbReference type="EMBL" id="JBCGBO010000005">
    <property type="protein sequence ID" value="KAK9197852.1"/>
    <property type="molecule type" value="Genomic_DNA"/>
</dbReference>
<proteinExistence type="predicted"/>
<feature type="transmembrane region" description="Helical" evidence="1">
    <location>
        <begin position="6"/>
        <end position="25"/>
    </location>
</feature>
<comment type="caution">
    <text evidence="2">The sequence shown here is derived from an EMBL/GenBank/DDBJ whole genome shotgun (WGS) entry which is preliminary data.</text>
</comment>
<name>A0AAP0M4D8_9ROSI</name>
<evidence type="ECO:0000313" key="3">
    <source>
        <dbReference type="Proteomes" id="UP001428341"/>
    </source>
</evidence>
<gene>
    <name evidence="2" type="ORF">WN944_013035</name>
</gene>
<evidence type="ECO:0000313" key="2">
    <source>
        <dbReference type="EMBL" id="KAK9197852.1"/>
    </source>
</evidence>
<keyword evidence="1" id="KW-0812">Transmembrane</keyword>
<dbReference type="Proteomes" id="UP001428341">
    <property type="component" value="Unassembled WGS sequence"/>
</dbReference>
<sequence length="60" mass="7085">MKIFQIRSLIVDMGIAILILFQRIWLSHNKHFKIKAFAFLIISDCKIFLSCVLFDITKLE</sequence>
<reference evidence="2 3" key="1">
    <citation type="submission" date="2024-05" db="EMBL/GenBank/DDBJ databases">
        <title>Haplotype-resolved chromosome-level genome assembly of Huyou (Citrus changshanensis).</title>
        <authorList>
            <person name="Miao C."/>
            <person name="Chen W."/>
            <person name="Wu Y."/>
            <person name="Wang L."/>
            <person name="Zhao S."/>
            <person name="Grierson D."/>
            <person name="Xu C."/>
            <person name="Chen K."/>
        </authorList>
    </citation>
    <scope>NUCLEOTIDE SEQUENCE [LARGE SCALE GENOMIC DNA]</scope>
    <source>
        <strain evidence="2">01-14</strain>
        <tissue evidence="2">Leaf</tissue>
    </source>
</reference>
<organism evidence="2 3">
    <name type="scientific">Citrus x changshan-huyou</name>
    <dbReference type="NCBI Taxonomy" id="2935761"/>
    <lineage>
        <taxon>Eukaryota</taxon>
        <taxon>Viridiplantae</taxon>
        <taxon>Streptophyta</taxon>
        <taxon>Embryophyta</taxon>
        <taxon>Tracheophyta</taxon>
        <taxon>Spermatophyta</taxon>
        <taxon>Magnoliopsida</taxon>
        <taxon>eudicotyledons</taxon>
        <taxon>Gunneridae</taxon>
        <taxon>Pentapetalae</taxon>
        <taxon>rosids</taxon>
        <taxon>malvids</taxon>
        <taxon>Sapindales</taxon>
        <taxon>Rutaceae</taxon>
        <taxon>Aurantioideae</taxon>
        <taxon>Citrus</taxon>
    </lineage>
</organism>
<dbReference type="AlphaFoldDB" id="A0AAP0M4D8"/>